<dbReference type="GO" id="GO:0071949">
    <property type="term" value="F:FAD binding"/>
    <property type="evidence" value="ECO:0007669"/>
    <property type="project" value="InterPro"/>
</dbReference>
<dbReference type="SUPFAM" id="SSF54373">
    <property type="entry name" value="FAD-linked reductases, C-terminal domain"/>
    <property type="match status" value="1"/>
</dbReference>
<dbReference type="PANTHER" id="PTHR46720:SF3">
    <property type="entry name" value="FAD-BINDING DOMAIN-CONTAINING PROTEIN-RELATED"/>
    <property type="match status" value="1"/>
</dbReference>
<evidence type="ECO:0000256" key="1">
    <source>
        <dbReference type="ARBA" id="ARBA00022630"/>
    </source>
</evidence>
<gene>
    <name evidence="5" type="ORF">ONZ51_g206</name>
</gene>
<dbReference type="Gene3D" id="3.50.50.60">
    <property type="entry name" value="FAD/NAD(P)-binding domain"/>
    <property type="match status" value="1"/>
</dbReference>
<proteinExistence type="predicted"/>
<dbReference type="AlphaFoldDB" id="A0AAD7U560"/>
<keyword evidence="3" id="KW-0560">Oxidoreductase</keyword>
<keyword evidence="6" id="KW-1185">Reference proteome</keyword>
<feature type="domain" description="FAD-binding" evidence="4">
    <location>
        <begin position="285"/>
        <end position="383"/>
    </location>
</feature>
<evidence type="ECO:0000313" key="5">
    <source>
        <dbReference type="EMBL" id="KAJ8502126.1"/>
    </source>
</evidence>
<dbReference type="SUPFAM" id="SSF51905">
    <property type="entry name" value="FAD/NAD(P)-binding domain"/>
    <property type="match status" value="1"/>
</dbReference>
<dbReference type="EMBL" id="JAPEVG010000002">
    <property type="protein sequence ID" value="KAJ8502126.1"/>
    <property type="molecule type" value="Genomic_DNA"/>
</dbReference>
<organism evidence="5 6">
    <name type="scientific">Trametes cubensis</name>
    <dbReference type="NCBI Taxonomy" id="1111947"/>
    <lineage>
        <taxon>Eukaryota</taxon>
        <taxon>Fungi</taxon>
        <taxon>Dikarya</taxon>
        <taxon>Basidiomycota</taxon>
        <taxon>Agaricomycotina</taxon>
        <taxon>Agaricomycetes</taxon>
        <taxon>Polyporales</taxon>
        <taxon>Polyporaceae</taxon>
        <taxon>Trametes</taxon>
    </lineage>
</organism>
<name>A0AAD7U560_9APHY</name>
<keyword evidence="1" id="KW-0285">Flavoprotein</keyword>
<protein>
    <recommendedName>
        <fullName evidence="4">FAD-binding domain-containing protein</fullName>
    </recommendedName>
</protein>
<dbReference type="PANTHER" id="PTHR46720">
    <property type="entry name" value="HYDROXYLASE, PUTATIVE (AFU_ORTHOLOGUE AFUA_3G01460)-RELATED"/>
    <property type="match status" value="1"/>
</dbReference>
<sequence>MPKFTVAIVGAGLGGLLFALTLQKFAPDVDFQIYESAAELAEIGAGVGFQPRTWFVVRELGLEQELLKIAGNGERSKLAMLYRKADQKDGFTFHVTEGEEAENWTFHRGQLQKVFLDNLHAPERIHLGKRFVSYTPPDASTGQIEVQFQDGSAAVCDLLVGADGVKSGVRSAMYTHLAERAKARGEEDKALLLKSCISASFTGTVIYRGLIKLDGDAGSDGALHKSNLVMYCGKNKHAIAYPVAKGRILNVATVVMNPALAGTVYEGPWTAKVPREEVIETYKGWEPAFEETLKNVNESGWSKWAIHVVKQLPTFVDGQVALIGDAAHAMTPHQGAGAGQGFEDAYVLGRLLGQPGVTRVNISLPLKIYDEVRRPVAQNVAARSLKSGQLHSFIAPELNAVSPELSASGNGPTKEQLEHVAEMIRQLKDWRQGTTVGKDCEAAIQKLHEELGHASSA</sequence>
<accession>A0AAD7U560</accession>
<dbReference type="GO" id="GO:0016491">
    <property type="term" value="F:oxidoreductase activity"/>
    <property type="evidence" value="ECO:0007669"/>
    <property type="project" value="UniProtKB-KW"/>
</dbReference>
<dbReference type="InterPro" id="IPR002938">
    <property type="entry name" value="FAD-bd"/>
</dbReference>
<keyword evidence="2" id="KW-0274">FAD</keyword>
<dbReference type="InterPro" id="IPR051104">
    <property type="entry name" value="FAD_monoxygenase"/>
</dbReference>
<dbReference type="Pfam" id="PF01494">
    <property type="entry name" value="FAD_binding_3"/>
    <property type="match status" value="2"/>
</dbReference>
<reference evidence="5" key="1">
    <citation type="submission" date="2022-11" db="EMBL/GenBank/DDBJ databases">
        <title>Genome Sequence of Cubamyces cubensis.</title>
        <authorList>
            <person name="Buettner E."/>
        </authorList>
    </citation>
    <scope>NUCLEOTIDE SEQUENCE</scope>
    <source>
        <strain evidence="5">MPL-01</strain>
    </source>
</reference>
<evidence type="ECO:0000256" key="3">
    <source>
        <dbReference type="ARBA" id="ARBA00023002"/>
    </source>
</evidence>
<dbReference type="Proteomes" id="UP001215151">
    <property type="component" value="Unassembled WGS sequence"/>
</dbReference>
<feature type="domain" description="FAD-binding" evidence="4">
    <location>
        <begin position="4"/>
        <end position="176"/>
    </location>
</feature>
<evidence type="ECO:0000259" key="4">
    <source>
        <dbReference type="Pfam" id="PF01494"/>
    </source>
</evidence>
<evidence type="ECO:0000313" key="6">
    <source>
        <dbReference type="Proteomes" id="UP001215151"/>
    </source>
</evidence>
<evidence type="ECO:0000256" key="2">
    <source>
        <dbReference type="ARBA" id="ARBA00022827"/>
    </source>
</evidence>
<dbReference type="PRINTS" id="PR00420">
    <property type="entry name" value="RNGMNOXGNASE"/>
</dbReference>
<dbReference type="GO" id="GO:0044550">
    <property type="term" value="P:secondary metabolite biosynthetic process"/>
    <property type="evidence" value="ECO:0007669"/>
    <property type="project" value="TreeGrafter"/>
</dbReference>
<comment type="caution">
    <text evidence="5">The sequence shown here is derived from an EMBL/GenBank/DDBJ whole genome shotgun (WGS) entry which is preliminary data.</text>
</comment>
<dbReference type="InterPro" id="IPR036188">
    <property type="entry name" value="FAD/NAD-bd_sf"/>
</dbReference>